<dbReference type="Proteomes" id="UP000006867">
    <property type="component" value="Chromosome"/>
</dbReference>
<dbReference type="Gene3D" id="3.40.50.200">
    <property type="entry name" value="Peptidase S8/S53 domain"/>
    <property type="match status" value="1"/>
</dbReference>
<name>A0ABM5LUM9_BACA1</name>
<feature type="domain" description="Bacterial Ig" evidence="11">
    <location>
        <begin position="822"/>
        <end position="898"/>
    </location>
</feature>
<dbReference type="InterPro" id="IPR050131">
    <property type="entry name" value="Peptidase_S8_subtilisin-like"/>
</dbReference>
<dbReference type="PROSITE" id="PS00137">
    <property type="entry name" value="SUBTILASE_HIS"/>
    <property type="match status" value="1"/>
</dbReference>
<evidence type="ECO:0000256" key="4">
    <source>
        <dbReference type="ARBA" id="ARBA00022525"/>
    </source>
</evidence>
<evidence type="ECO:0000256" key="1">
    <source>
        <dbReference type="ARBA" id="ARBA00001913"/>
    </source>
</evidence>
<keyword evidence="7 9" id="KW-0720">Serine protease</keyword>
<comment type="similarity">
    <text evidence="3 9">Belongs to the peptidase S8 family.</text>
</comment>
<dbReference type="InterPro" id="IPR015500">
    <property type="entry name" value="Peptidase_S8_subtilisin-rel"/>
</dbReference>
<comment type="cofactor">
    <cofactor evidence="1">
        <name>Ca(2+)</name>
        <dbReference type="ChEBI" id="CHEBI:29108"/>
    </cofactor>
</comment>
<keyword evidence="5 9" id="KW-0645">Protease</keyword>
<accession>A0ABM5LUM9</accession>
<dbReference type="GO" id="GO:0008233">
    <property type="term" value="F:peptidase activity"/>
    <property type="evidence" value="ECO:0007669"/>
    <property type="project" value="UniProtKB-KW"/>
</dbReference>
<evidence type="ECO:0000259" key="10">
    <source>
        <dbReference type="Pfam" id="PF00082"/>
    </source>
</evidence>
<dbReference type="EMBL" id="CP002207">
    <property type="protein sequence ID" value="ADP31556.1"/>
    <property type="molecule type" value="Genomic_DNA"/>
</dbReference>
<dbReference type="InterPro" id="IPR023828">
    <property type="entry name" value="Peptidase_S8_Ser-AS"/>
</dbReference>
<evidence type="ECO:0000313" key="13">
    <source>
        <dbReference type="Proteomes" id="UP000006867"/>
    </source>
</evidence>
<keyword evidence="8" id="KW-0106">Calcium</keyword>
<gene>
    <name evidence="12" type="ordered locus">BATR1942_03000</name>
</gene>
<feature type="domain" description="Bacterial Ig" evidence="11">
    <location>
        <begin position="742"/>
        <end position="813"/>
    </location>
</feature>
<keyword evidence="13" id="KW-1185">Reference proteome</keyword>
<dbReference type="PROSITE" id="PS00138">
    <property type="entry name" value="SUBTILASE_SER"/>
    <property type="match status" value="1"/>
</dbReference>
<dbReference type="RefSeq" id="WP_013390463.1">
    <property type="nucleotide sequence ID" value="NC_014639.1"/>
</dbReference>
<dbReference type="SUPFAM" id="SSF52743">
    <property type="entry name" value="Subtilisin-like"/>
    <property type="match status" value="1"/>
</dbReference>
<organism evidence="12 13">
    <name type="scientific">Bacillus atrophaeus (strain 1942)</name>
    <dbReference type="NCBI Taxonomy" id="720555"/>
    <lineage>
        <taxon>Bacteria</taxon>
        <taxon>Bacillati</taxon>
        <taxon>Bacillota</taxon>
        <taxon>Bacilli</taxon>
        <taxon>Bacillales</taxon>
        <taxon>Bacillaceae</taxon>
        <taxon>Bacillus</taxon>
    </lineage>
</organism>
<dbReference type="InterPro" id="IPR000209">
    <property type="entry name" value="Peptidase_S8/S53_dom"/>
</dbReference>
<evidence type="ECO:0000256" key="2">
    <source>
        <dbReference type="ARBA" id="ARBA00004613"/>
    </source>
</evidence>
<protein>
    <submittedName>
        <fullName evidence="12">Cell wall-associated protease</fullName>
    </submittedName>
</protein>
<dbReference type="InterPro" id="IPR041498">
    <property type="entry name" value="Big_6"/>
</dbReference>
<evidence type="ECO:0000256" key="5">
    <source>
        <dbReference type="ARBA" id="ARBA00022670"/>
    </source>
</evidence>
<feature type="active site" description="Charge relay system" evidence="9">
    <location>
        <position position="468"/>
    </location>
</feature>
<sequence length="900" mass="97082">MKRTKVSSFWASVLIFTLVISLFTPFREVSASGNTIEDASILENGKEQTGMLKEPEQSQWYQISPGKDEIFNDSHMALSVKSESFLNVSVYASKEKAQKDETFDMYRSYTAQEEKSEINIPHAWKGPYYIKVEYVGEEAEDGDAVAAENGESDKTTEAAYTISYKGTKLQPADLEEESCPVEMSVDQKKSGKDILKQLRAIRDDQLNQTALGKQMSGLYYKAAPFIVAKLALNKETRNAVYQDLVTLQPMFKDVSENGADSSYTITENDQKAITRLYETAIKSVPSFLKKDMKKQAEQLKINQVKGKTAGAFLTENKLAPESNVQTGKVIFKVKDKKSLQSVNNEMKGFTASAQSKKDIENVKNAKKLFDNLYSFELPKDQKQNGSYTASAKRVKSAASSLSKMSNVEFAEPVQEYKSLSKDIQYSYQWPLKNNGEDGGVKGADVKSESANALLAKRKLNDTLIAVVDTGVDSTLSDLEGKVRTDLGRNFVGRNNNAMDDQGHGTHVAGIIAAESGNGYSMAGLHAKANIIPVKVLDSTGAGDTEQIALGIKYAADKGAKVINLSLGGGYSRVLEFALKYAASKNVTIAAASGNDGESELSYPASSKYVMSVGASNRMDMTADFSNYGKGLDITAPGSDIPSLVPNGNVTYMSGTSMATPYAAAAAGLLLSQNPKLKPNEVEDILKRTADDISFDSVDGGEEELYDENGDPIEIPHIPGVDWHSGHGRLNVMKAVSAVDLQVKINKLEDTQTAVRGTAKAGTAVEVKNGKKKLGSAKAGKDGKFKVNIPTQKKDQVLHINASLGDAKTSVKTVVVKGKPSGAPKVNGVKAKDTAVKGKANSKAAIKVKNKSKKVIASAKADNKGAFSVKIKKQKAGTVLYVTAADTDKKESKAVKVVVEK</sequence>
<comment type="subcellular location">
    <subcellularLocation>
        <location evidence="2">Secreted</location>
    </subcellularLocation>
</comment>
<evidence type="ECO:0000256" key="3">
    <source>
        <dbReference type="ARBA" id="ARBA00011073"/>
    </source>
</evidence>
<dbReference type="InterPro" id="IPR013783">
    <property type="entry name" value="Ig-like_fold"/>
</dbReference>
<dbReference type="PRINTS" id="PR00723">
    <property type="entry name" value="SUBTILISIN"/>
</dbReference>
<evidence type="ECO:0000256" key="6">
    <source>
        <dbReference type="ARBA" id="ARBA00022801"/>
    </source>
</evidence>
<dbReference type="InterPro" id="IPR022398">
    <property type="entry name" value="Peptidase_S8_His-AS"/>
</dbReference>
<evidence type="ECO:0000256" key="8">
    <source>
        <dbReference type="ARBA" id="ARBA00022837"/>
    </source>
</evidence>
<dbReference type="PANTHER" id="PTHR43806:SF11">
    <property type="entry name" value="CEREVISIN-RELATED"/>
    <property type="match status" value="1"/>
</dbReference>
<evidence type="ECO:0000313" key="12">
    <source>
        <dbReference type="EMBL" id="ADP31556.1"/>
    </source>
</evidence>
<proteinExistence type="inferred from homology"/>
<feature type="active site" description="Charge relay system" evidence="9">
    <location>
        <position position="656"/>
    </location>
</feature>
<dbReference type="PROSITE" id="PS51892">
    <property type="entry name" value="SUBTILASE"/>
    <property type="match status" value="1"/>
</dbReference>
<dbReference type="CDD" id="cd07484">
    <property type="entry name" value="Peptidases_S8_Thermitase_like"/>
    <property type="match status" value="1"/>
</dbReference>
<reference evidence="12 13" key="1">
    <citation type="journal article" date="2011" name="Front. Microbiol.">
        <title>Genomic signatures of strain selection and enhancement in Bacillus atrophaeus var. globigii, a historical biowarfare simulant.</title>
        <authorList>
            <person name="Gibbons H.S."/>
            <person name="Broomall S.M."/>
            <person name="McNew L.A."/>
            <person name="Daligault H."/>
            <person name="Chapman C."/>
            <person name="Bruce D."/>
            <person name="Karavis M."/>
            <person name="Krepps M."/>
            <person name="McGregor P.A."/>
            <person name="Hong C."/>
            <person name="Park K.H."/>
            <person name="Akmal A."/>
            <person name="Feldman A."/>
            <person name="Lin J.S."/>
            <person name="Chang W.E."/>
            <person name="Higgs B.W."/>
            <person name="Demirev P."/>
            <person name="Lindquist J."/>
            <person name="Liem A."/>
            <person name="Fochler E."/>
            <person name="Read T.D."/>
            <person name="Tapia R."/>
            <person name="Johnson S."/>
            <person name="Bishop-Lilly K.A."/>
            <person name="Detter C."/>
            <person name="Han C."/>
            <person name="Sozhamannan S."/>
            <person name="Rosenzweig C.N."/>
            <person name="Skowronski E.W."/>
        </authorList>
    </citation>
    <scope>NUCLEOTIDE SEQUENCE [LARGE SCALE GENOMIC DNA]</scope>
    <source>
        <strain evidence="12 13">1942</strain>
    </source>
</reference>
<dbReference type="Pfam" id="PF00082">
    <property type="entry name" value="Peptidase_S8"/>
    <property type="match status" value="1"/>
</dbReference>
<feature type="active site" description="Charge relay system" evidence="9">
    <location>
        <position position="503"/>
    </location>
</feature>
<dbReference type="Pfam" id="PF17936">
    <property type="entry name" value="Big_6"/>
    <property type="match status" value="2"/>
</dbReference>
<dbReference type="Gene3D" id="2.60.40.10">
    <property type="entry name" value="Immunoglobulins"/>
    <property type="match status" value="2"/>
</dbReference>
<feature type="domain" description="Peptidase S8/S53" evidence="10">
    <location>
        <begin position="461"/>
        <end position="692"/>
    </location>
</feature>
<evidence type="ECO:0000256" key="7">
    <source>
        <dbReference type="ARBA" id="ARBA00022825"/>
    </source>
</evidence>
<evidence type="ECO:0000259" key="11">
    <source>
        <dbReference type="Pfam" id="PF17936"/>
    </source>
</evidence>
<dbReference type="PANTHER" id="PTHR43806">
    <property type="entry name" value="PEPTIDASE S8"/>
    <property type="match status" value="1"/>
</dbReference>
<keyword evidence="6 9" id="KW-0378">Hydrolase</keyword>
<dbReference type="GO" id="GO:0006508">
    <property type="term" value="P:proteolysis"/>
    <property type="evidence" value="ECO:0007669"/>
    <property type="project" value="UniProtKB-KW"/>
</dbReference>
<evidence type="ECO:0000256" key="9">
    <source>
        <dbReference type="PROSITE-ProRule" id="PRU01240"/>
    </source>
</evidence>
<dbReference type="InterPro" id="IPR036852">
    <property type="entry name" value="Peptidase_S8/S53_dom_sf"/>
</dbReference>
<dbReference type="InterPro" id="IPR034084">
    <property type="entry name" value="Thermitase-like_dom"/>
</dbReference>
<keyword evidence="4" id="KW-0964">Secreted</keyword>